<dbReference type="EMBL" id="DSYZ01000001">
    <property type="protein sequence ID" value="HGT82117.1"/>
    <property type="molecule type" value="Genomic_DNA"/>
</dbReference>
<reference evidence="2" key="1">
    <citation type="journal article" date="2020" name="mSystems">
        <title>Genome- and Community-Level Interaction Insights into Carbon Utilization and Element Cycling Functions of Hydrothermarchaeota in Hydrothermal Sediment.</title>
        <authorList>
            <person name="Zhou Z."/>
            <person name="Liu Y."/>
            <person name="Xu W."/>
            <person name="Pan J."/>
            <person name="Luo Z.H."/>
            <person name="Li M."/>
        </authorList>
    </citation>
    <scope>NUCLEOTIDE SEQUENCE [LARGE SCALE GENOMIC DNA]</scope>
    <source>
        <strain evidence="2">SpSt-587</strain>
    </source>
</reference>
<dbReference type="PANTHER" id="PTHR39465">
    <property type="entry name" value="DNA LIGASE D, 3'-PHOSPHOESTERASE DOMAIN"/>
    <property type="match status" value="1"/>
</dbReference>
<evidence type="ECO:0000313" key="2">
    <source>
        <dbReference type="EMBL" id="HGT82117.1"/>
    </source>
</evidence>
<feature type="domain" description="DNA ligase D 3'-phosphoesterase" evidence="1">
    <location>
        <begin position="6"/>
        <end position="104"/>
    </location>
</feature>
<gene>
    <name evidence="2" type="ORF">ENT52_00035</name>
</gene>
<dbReference type="InterPro" id="IPR014144">
    <property type="entry name" value="LigD_PE_domain"/>
</dbReference>
<dbReference type="PANTHER" id="PTHR39465:SF1">
    <property type="entry name" value="DNA LIGASE D 3'-PHOSPHOESTERASE DOMAIN-CONTAINING PROTEIN"/>
    <property type="match status" value="1"/>
</dbReference>
<evidence type="ECO:0000259" key="1">
    <source>
        <dbReference type="Pfam" id="PF13298"/>
    </source>
</evidence>
<organism evidence="2">
    <name type="scientific">Archaeoglobus fulgidus</name>
    <dbReference type="NCBI Taxonomy" id="2234"/>
    <lineage>
        <taxon>Archaea</taxon>
        <taxon>Methanobacteriati</taxon>
        <taxon>Methanobacteriota</taxon>
        <taxon>Archaeoglobi</taxon>
        <taxon>Archaeoglobales</taxon>
        <taxon>Archaeoglobaceae</taxon>
        <taxon>Archaeoglobus</taxon>
    </lineage>
</organism>
<name>A0A7J3LZG8_ARCFL</name>
<dbReference type="Pfam" id="PF13298">
    <property type="entry name" value="LigD_N"/>
    <property type="match status" value="1"/>
</dbReference>
<comment type="caution">
    <text evidence="2">The sequence shown here is derived from an EMBL/GenBank/DDBJ whole genome shotgun (WGS) entry which is preliminary data.</text>
</comment>
<dbReference type="AlphaFoldDB" id="A0A7J3LZG8"/>
<sequence>MKFCIQEHFAKRHHFDLRLEMDGVAKSWAIPKGFPEEGEKRLAIQVEDHSIEYMDFEGVIEEGYGKGVVKIWDKGEYELLKKTENEIKFKAHGTKLRGVYVLLKFEKLGENSWLLMKAKEK</sequence>
<proteinExistence type="predicted"/>
<protein>
    <submittedName>
        <fullName evidence="2">3'-phosphoesterase</fullName>
    </submittedName>
</protein>
<accession>A0A7J3LZG8</accession>